<comment type="catalytic activity">
    <reaction evidence="1">
        <text>ATP + protein L-histidine = ADP + protein N-phospho-L-histidine.</text>
        <dbReference type="EC" id="2.7.13.3"/>
    </reaction>
</comment>
<dbReference type="PANTHER" id="PTHR43047:SF72">
    <property type="entry name" value="OSMOSENSING HISTIDINE PROTEIN KINASE SLN1"/>
    <property type="match status" value="1"/>
</dbReference>
<dbReference type="GO" id="GO:0005524">
    <property type="term" value="F:ATP binding"/>
    <property type="evidence" value="ECO:0007669"/>
    <property type="project" value="UniProtKB-KW"/>
</dbReference>
<feature type="domain" description="Histidine kinase" evidence="13">
    <location>
        <begin position="932"/>
        <end position="1031"/>
    </location>
</feature>
<dbReference type="SUPFAM" id="SSF47384">
    <property type="entry name" value="Homodimeric domain of signal transducing histidine kinase"/>
    <property type="match status" value="1"/>
</dbReference>
<dbReference type="PRINTS" id="PR00344">
    <property type="entry name" value="BCTRLSENSOR"/>
</dbReference>
<reference evidence="15 16" key="1">
    <citation type="submission" date="2019-03" db="EMBL/GenBank/DDBJ databases">
        <title>This is whole genome sequence of Paenibacillus sp MS74 strain.</title>
        <authorList>
            <person name="Trinh H.N."/>
        </authorList>
    </citation>
    <scope>NUCLEOTIDE SEQUENCE [LARGE SCALE GENOMIC DNA]</scope>
    <source>
        <strain evidence="15 16">MS74</strain>
    </source>
</reference>
<evidence type="ECO:0000256" key="11">
    <source>
        <dbReference type="PROSITE-ProRule" id="PRU00169"/>
    </source>
</evidence>
<evidence type="ECO:0000256" key="3">
    <source>
        <dbReference type="ARBA" id="ARBA00012438"/>
    </source>
</evidence>
<evidence type="ECO:0000256" key="7">
    <source>
        <dbReference type="ARBA" id="ARBA00022777"/>
    </source>
</evidence>
<dbReference type="CDD" id="cd16922">
    <property type="entry name" value="HATPase_EvgS-ArcB-TorS-like"/>
    <property type="match status" value="1"/>
</dbReference>
<dbReference type="Pfam" id="PF00072">
    <property type="entry name" value="Response_reg"/>
    <property type="match status" value="1"/>
</dbReference>
<evidence type="ECO:0000256" key="4">
    <source>
        <dbReference type="ARBA" id="ARBA00022553"/>
    </source>
</evidence>
<dbReference type="SUPFAM" id="SSF55874">
    <property type="entry name" value="ATPase domain of HSP90 chaperone/DNA topoisomerase II/histidine kinase"/>
    <property type="match status" value="2"/>
</dbReference>
<dbReference type="GO" id="GO:0000155">
    <property type="term" value="F:phosphorelay sensor kinase activity"/>
    <property type="evidence" value="ECO:0007669"/>
    <property type="project" value="InterPro"/>
</dbReference>
<keyword evidence="9" id="KW-0902">Two-component regulatory system</keyword>
<dbReference type="Pfam" id="PF00512">
    <property type="entry name" value="HisKA"/>
    <property type="match status" value="1"/>
</dbReference>
<evidence type="ECO:0000259" key="14">
    <source>
        <dbReference type="PROSITE" id="PS50110"/>
    </source>
</evidence>
<dbReference type="InterPro" id="IPR005467">
    <property type="entry name" value="His_kinase_dom"/>
</dbReference>
<comment type="caution">
    <text evidence="15">The sequence shown here is derived from an EMBL/GenBank/DDBJ whole genome shotgun (WGS) entry which is preliminary data.</text>
</comment>
<feature type="domain" description="Histidine kinase" evidence="13">
    <location>
        <begin position="447"/>
        <end position="665"/>
    </location>
</feature>
<evidence type="ECO:0000256" key="8">
    <source>
        <dbReference type="ARBA" id="ARBA00022840"/>
    </source>
</evidence>
<evidence type="ECO:0000256" key="10">
    <source>
        <dbReference type="ARBA" id="ARBA00074306"/>
    </source>
</evidence>
<comment type="similarity">
    <text evidence="2">In the N-terminal section; belongs to the phytochrome family.</text>
</comment>
<protein>
    <recommendedName>
        <fullName evidence="10">Circadian input-output histidine kinase CikA</fullName>
        <ecNumber evidence="3">2.7.13.3</ecNumber>
    </recommendedName>
</protein>
<evidence type="ECO:0000256" key="6">
    <source>
        <dbReference type="ARBA" id="ARBA00022741"/>
    </source>
</evidence>
<dbReference type="SMART" id="SM00388">
    <property type="entry name" value="HisKA"/>
    <property type="match status" value="1"/>
</dbReference>
<feature type="transmembrane region" description="Helical" evidence="12">
    <location>
        <begin position="282"/>
        <end position="301"/>
    </location>
</feature>
<feature type="domain" description="Response regulatory" evidence="14">
    <location>
        <begin position="705"/>
        <end position="822"/>
    </location>
</feature>
<dbReference type="FunFam" id="3.30.565.10:FF:000010">
    <property type="entry name" value="Sensor histidine kinase RcsC"/>
    <property type="match status" value="1"/>
</dbReference>
<dbReference type="Gene3D" id="3.40.50.2300">
    <property type="match status" value="1"/>
</dbReference>
<evidence type="ECO:0000256" key="2">
    <source>
        <dbReference type="ARBA" id="ARBA00006402"/>
    </source>
</evidence>
<evidence type="ECO:0000256" key="1">
    <source>
        <dbReference type="ARBA" id="ARBA00000085"/>
    </source>
</evidence>
<keyword evidence="12" id="KW-0812">Transmembrane</keyword>
<dbReference type="EMBL" id="SMRT01000012">
    <property type="protein sequence ID" value="TDF94806.1"/>
    <property type="molecule type" value="Genomic_DNA"/>
</dbReference>
<evidence type="ECO:0000256" key="9">
    <source>
        <dbReference type="ARBA" id="ARBA00023012"/>
    </source>
</evidence>
<evidence type="ECO:0000259" key="13">
    <source>
        <dbReference type="PROSITE" id="PS50109"/>
    </source>
</evidence>
<evidence type="ECO:0000313" key="15">
    <source>
        <dbReference type="EMBL" id="TDF94806.1"/>
    </source>
</evidence>
<dbReference type="InterPro" id="IPR036890">
    <property type="entry name" value="HATPase_C_sf"/>
</dbReference>
<sequence length="1031" mass="115075">MLKSAFVVCLIGLVCFSLLPLSIFLDNGNAADDLHVRDGVMDLSAWNYKQHTIIKLDGEWEFYWNRLLTPGHFGQAGADKPSLTDYMEVPSQWNGKMIDGQPLPAYGAATYRMILKNLPVSGIFALKKSNVRFSSAVYANGQKLLEDGKPSMEAADYVSGNVPQIGLFPYEKGDLEIIVQVANYDYVNAGIPVSIYFGEQAAMIGLQQKSMAHELITLAILGTLAIIYMICFATAAIYRKKDYSLLFFAIICSLYAFYSGLTGERPLSLFLPGVSFELLYKARDICSIACFIVLAVFFYQLQKNIISLKFTRIVAVILGVYIILIIFLPIHSYIAYQPFIMFLYELMIIWLLLRTAMLHIRSAANERLKTFLLFMAILCINLYSIDLILFAFSLKEKLWLGQLYIVVFNIMMIFLITIRFFEAYHTINEMKNQLLQLDKIKDDFLSNTSHELKTPLNAIVSITDTLLKGVEGPVTEKQAQNLAIVMGSGKRLTYLVNELLDYSKMKHGDIALFKTSMELKTVVDSVIRIHSFLLGGKRLALVNEVSDAMPAVYADGNRLIQILHNLIGNAIKFTDRGIVSVSAAVIRGMVEVRVSDTGIGIAEPMQERIFKAFEQAEASETRSYGGTGLGLSITRKLVELHGGHIDVSSSPGQGSIFSFTLPLSNAASNPIKEQENEVTALQTETSISYPHREYPICINGEKDETILVVDDDFGNLQSMINLLKLEGYSIVAVNRGQIALEELSKNREFFLIVLDIMMPDMSGYEVLNAIRERFSPFELPVLMLTAGNRVDDMTLSLENGANDFVGKPFEAEELMARVRSLTRLKASVEHARDAEIAFLRSQIKPHFLYNALNSIAALCTDEPQQAEELTLQLSQYLRGSFDFKQLGSPTTVKHELELVEAYISIEKARFGDRLRVEYDVDANLDIRIPPLILQPLVENAIRHGVMSGLQGGTVKISIKANTDARISFAVEDDGCGMSEAKRVQLLKPDVEMKGVGLWNISQRIKLLYGKSLRIESTEGVGTKVSFDLPCA</sequence>
<keyword evidence="12" id="KW-0472">Membrane</keyword>
<dbReference type="InterPro" id="IPR003661">
    <property type="entry name" value="HisK_dim/P_dom"/>
</dbReference>
<dbReference type="SUPFAM" id="SSF52172">
    <property type="entry name" value="CheY-like"/>
    <property type="match status" value="1"/>
</dbReference>
<feature type="transmembrane region" description="Helical" evidence="12">
    <location>
        <begin position="313"/>
        <end position="334"/>
    </location>
</feature>
<dbReference type="RefSeq" id="WP_133232467.1">
    <property type="nucleotide sequence ID" value="NZ_SMRT01000012.1"/>
</dbReference>
<organism evidence="15 16">
    <name type="scientific">Paenibacillus piri</name>
    <dbReference type="NCBI Taxonomy" id="2547395"/>
    <lineage>
        <taxon>Bacteria</taxon>
        <taxon>Bacillati</taxon>
        <taxon>Bacillota</taxon>
        <taxon>Bacilli</taxon>
        <taxon>Bacillales</taxon>
        <taxon>Paenibacillaceae</taxon>
        <taxon>Paenibacillus</taxon>
    </lineage>
</organism>
<keyword evidence="7" id="KW-0418">Kinase</keyword>
<dbReference type="Proteomes" id="UP000295636">
    <property type="component" value="Unassembled WGS sequence"/>
</dbReference>
<dbReference type="Gene3D" id="3.30.565.10">
    <property type="entry name" value="Histidine kinase-like ATPase, C-terminal domain"/>
    <property type="match status" value="2"/>
</dbReference>
<evidence type="ECO:0000256" key="12">
    <source>
        <dbReference type="SAM" id="Phobius"/>
    </source>
</evidence>
<feature type="transmembrane region" description="Helical" evidence="12">
    <location>
        <begin position="215"/>
        <end position="238"/>
    </location>
</feature>
<dbReference type="CDD" id="cd00082">
    <property type="entry name" value="HisKA"/>
    <property type="match status" value="1"/>
</dbReference>
<keyword evidence="6" id="KW-0547">Nucleotide-binding</keyword>
<dbReference type="AlphaFoldDB" id="A0A4R5KHJ0"/>
<accession>A0A4R5KHJ0</accession>
<feature type="transmembrane region" description="Helical" evidence="12">
    <location>
        <begin position="245"/>
        <end position="262"/>
    </location>
</feature>
<name>A0A4R5KHJ0_9BACL</name>
<keyword evidence="4 11" id="KW-0597">Phosphoprotein</keyword>
<dbReference type="PANTHER" id="PTHR43047">
    <property type="entry name" value="TWO-COMPONENT HISTIDINE PROTEIN KINASE"/>
    <property type="match status" value="1"/>
</dbReference>
<dbReference type="PROSITE" id="PS50110">
    <property type="entry name" value="RESPONSE_REGULATORY"/>
    <property type="match status" value="1"/>
</dbReference>
<evidence type="ECO:0000256" key="5">
    <source>
        <dbReference type="ARBA" id="ARBA00022679"/>
    </source>
</evidence>
<keyword evidence="16" id="KW-1185">Reference proteome</keyword>
<proteinExistence type="inferred from homology"/>
<dbReference type="SMART" id="SM00448">
    <property type="entry name" value="REC"/>
    <property type="match status" value="1"/>
</dbReference>
<keyword evidence="8" id="KW-0067">ATP-binding</keyword>
<feature type="transmembrane region" description="Helical" evidence="12">
    <location>
        <begin position="372"/>
        <end position="392"/>
    </location>
</feature>
<dbReference type="OrthoDB" id="9809348at2"/>
<dbReference type="InterPro" id="IPR004358">
    <property type="entry name" value="Sig_transdc_His_kin-like_C"/>
</dbReference>
<dbReference type="GO" id="GO:0009927">
    <property type="term" value="F:histidine phosphotransfer kinase activity"/>
    <property type="evidence" value="ECO:0007669"/>
    <property type="project" value="TreeGrafter"/>
</dbReference>
<keyword evidence="5" id="KW-0808">Transferase</keyword>
<dbReference type="InterPro" id="IPR010559">
    <property type="entry name" value="Sig_transdc_His_kin_internal"/>
</dbReference>
<dbReference type="InterPro" id="IPR036097">
    <property type="entry name" value="HisK_dim/P_sf"/>
</dbReference>
<feature type="transmembrane region" description="Helical" evidence="12">
    <location>
        <begin position="398"/>
        <end position="421"/>
    </location>
</feature>
<feature type="transmembrane region" description="Helical" evidence="12">
    <location>
        <begin position="340"/>
        <end position="360"/>
    </location>
</feature>
<dbReference type="PROSITE" id="PS50109">
    <property type="entry name" value="HIS_KIN"/>
    <property type="match status" value="2"/>
</dbReference>
<evidence type="ECO:0000313" key="16">
    <source>
        <dbReference type="Proteomes" id="UP000295636"/>
    </source>
</evidence>
<dbReference type="EC" id="2.7.13.3" evidence="3"/>
<keyword evidence="12" id="KW-1133">Transmembrane helix</keyword>
<dbReference type="InterPro" id="IPR003594">
    <property type="entry name" value="HATPase_dom"/>
</dbReference>
<dbReference type="SMART" id="SM00387">
    <property type="entry name" value="HATPase_c"/>
    <property type="match status" value="2"/>
</dbReference>
<dbReference type="InterPro" id="IPR011006">
    <property type="entry name" value="CheY-like_superfamily"/>
</dbReference>
<dbReference type="Pfam" id="PF02518">
    <property type="entry name" value="HATPase_c"/>
    <property type="match status" value="2"/>
</dbReference>
<gene>
    <name evidence="15" type="ORF">E1757_22915</name>
</gene>
<dbReference type="GO" id="GO:0005886">
    <property type="term" value="C:plasma membrane"/>
    <property type="evidence" value="ECO:0007669"/>
    <property type="project" value="TreeGrafter"/>
</dbReference>
<dbReference type="Gene3D" id="1.10.287.130">
    <property type="match status" value="1"/>
</dbReference>
<feature type="modified residue" description="4-aspartylphosphate" evidence="11">
    <location>
        <position position="755"/>
    </location>
</feature>
<dbReference type="InterPro" id="IPR001789">
    <property type="entry name" value="Sig_transdc_resp-reg_receiver"/>
</dbReference>
<dbReference type="Pfam" id="PF06580">
    <property type="entry name" value="His_kinase"/>
    <property type="match status" value="1"/>
</dbReference>